<dbReference type="Pfam" id="PF13304">
    <property type="entry name" value="AAA_21"/>
    <property type="match status" value="1"/>
</dbReference>
<dbReference type="SMART" id="SM00382">
    <property type="entry name" value="AAA"/>
    <property type="match status" value="1"/>
</dbReference>
<reference evidence="2 3" key="1">
    <citation type="submission" date="2019-07" db="EMBL/GenBank/DDBJ databases">
        <title>Whole genome shotgun sequence of Acetobacter nitrogenifigens NBRC 105050.</title>
        <authorList>
            <person name="Hosoyama A."/>
            <person name="Uohara A."/>
            <person name="Ohji S."/>
            <person name="Ichikawa N."/>
        </authorList>
    </citation>
    <scope>NUCLEOTIDE SEQUENCE [LARGE SCALE GENOMIC DNA]</scope>
    <source>
        <strain evidence="2 3">NBRC 105050</strain>
    </source>
</reference>
<feature type="domain" description="AAA+ ATPase" evidence="1">
    <location>
        <begin position="196"/>
        <end position="483"/>
    </location>
</feature>
<gene>
    <name evidence="2" type="ORF">ANI02nite_04520</name>
</gene>
<evidence type="ECO:0000313" key="2">
    <source>
        <dbReference type="EMBL" id="GEN58568.1"/>
    </source>
</evidence>
<dbReference type="STRING" id="1120919.GCA_000429165_00459"/>
<comment type="caution">
    <text evidence="2">The sequence shown here is derived from an EMBL/GenBank/DDBJ whole genome shotgun (WGS) entry which is preliminary data.</text>
</comment>
<protein>
    <recommendedName>
        <fullName evidence="1">AAA+ ATPase domain-containing protein</fullName>
    </recommendedName>
</protein>
<organism evidence="2 3">
    <name type="scientific">Acetobacter nitrogenifigens DSM 23921 = NBRC 105050</name>
    <dbReference type="NCBI Taxonomy" id="1120919"/>
    <lineage>
        <taxon>Bacteria</taxon>
        <taxon>Pseudomonadati</taxon>
        <taxon>Pseudomonadota</taxon>
        <taxon>Alphaproteobacteria</taxon>
        <taxon>Acetobacterales</taxon>
        <taxon>Acetobacteraceae</taxon>
        <taxon>Acetobacter</taxon>
    </lineage>
</organism>
<name>A0A511X6I7_9PROT</name>
<dbReference type="AlphaFoldDB" id="A0A511X6I7"/>
<dbReference type="GO" id="GO:0016887">
    <property type="term" value="F:ATP hydrolysis activity"/>
    <property type="evidence" value="ECO:0007669"/>
    <property type="project" value="InterPro"/>
</dbReference>
<dbReference type="GO" id="GO:0005524">
    <property type="term" value="F:ATP binding"/>
    <property type="evidence" value="ECO:0007669"/>
    <property type="project" value="InterPro"/>
</dbReference>
<dbReference type="Proteomes" id="UP000321635">
    <property type="component" value="Unassembled WGS sequence"/>
</dbReference>
<evidence type="ECO:0000313" key="3">
    <source>
        <dbReference type="Proteomes" id="UP000321635"/>
    </source>
</evidence>
<keyword evidence="3" id="KW-1185">Reference proteome</keyword>
<dbReference type="InterPro" id="IPR051396">
    <property type="entry name" value="Bact_Antivir_Def_Nuclease"/>
</dbReference>
<dbReference type="Gene3D" id="3.40.50.300">
    <property type="entry name" value="P-loop containing nucleotide triphosphate hydrolases"/>
    <property type="match status" value="1"/>
</dbReference>
<dbReference type="EMBL" id="BJYF01000001">
    <property type="protein sequence ID" value="GEN58568.1"/>
    <property type="molecule type" value="Genomic_DNA"/>
</dbReference>
<dbReference type="RefSeq" id="WP_084440296.1">
    <property type="nucleotide sequence ID" value="NZ_AUBI01000001.1"/>
</dbReference>
<dbReference type="InterPro" id="IPR003593">
    <property type="entry name" value="AAA+_ATPase"/>
</dbReference>
<dbReference type="OrthoDB" id="9816534at2"/>
<proteinExistence type="predicted"/>
<dbReference type="SUPFAM" id="SSF52540">
    <property type="entry name" value="P-loop containing nucleoside triphosphate hydrolases"/>
    <property type="match status" value="1"/>
</dbReference>
<dbReference type="PANTHER" id="PTHR43581">
    <property type="entry name" value="ATP/GTP PHOSPHATASE"/>
    <property type="match status" value="1"/>
</dbReference>
<dbReference type="PANTHER" id="PTHR43581:SF2">
    <property type="entry name" value="EXCINUCLEASE ATPASE SUBUNIT"/>
    <property type="match status" value="1"/>
</dbReference>
<dbReference type="InterPro" id="IPR027417">
    <property type="entry name" value="P-loop_NTPase"/>
</dbReference>
<sequence>MKITVIPPQRGVPHGYKGLVLEQDLWNDFSYRTQYHVYYFGNEFEGFIGNVKILKRGQVEGSSDVLPVGTLEPLSEAYCSLGQSLDYYERLAQLSAEDRNAVLLGLRDALKYPDHAEKFVNERGWNTSIMRDSSSIAEYRSVAMVLVERDYSALASLGIEMSFRVRNWNKSLKISFAGNNSSEDTAGKRRLNTRLPERIAVITGENGSGKSTLLARLARVLHASPMERSRKSIRRLGKIEPKGIGFTRIIAVSYSAFDTFHVPGISRADKQQIASDLSVGAGRYVYCGLRDIGRELSELLDETIDKVNKRFSSVNEELGAFGRDRQVKTYLKSADTLADEFDVMIRRIKKHARMPLLQDILEILLSDASFADFADERPAAFLTSNPRAMFLTRSTGHKIVLHLIAALIAYVEPKSLILMDEPESHLHPPLLAALMHATRTILAAHDAFAIVATHSPVVAQETLGQHVAIVRRSGSITTILRPRIETYGESIGEITNAVFGLNTNVTDYHNVLDELVNAGMSQQQIEDLFERGLSFQARAYVMSRMADRDAQAGDEG</sequence>
<dbReference type="InterPro" id="IPR003959">
    <property type="entry name" value="ATPase_AAA_core"/>
</dbReference>
<accession>A0A511X6I7</accession>
<evidence type="ECO:0000259" key="1">
    <source>
        <dbReference type="SMART" id="SM00382"/>
    </source>
</evidence>